<name>G4RNT9_THETK</name>
<dbReference type="Pfam" id="PF01796">
    <property type="entry name" value="OB_ChsH2_C"/>
    <property type="match status" value="1"/>
</dbReference>
<dbReference type="InterPro" id="IPR022002">
    <property type="entry name" value="ChsH2_Znr"/>
</dbReference>
<dbReference type="KEGG" id="ttn:TTX_0568"/>
<dbReference type="STRING" id="768679.TTX_0568"/>
<dbReference type="InterPro" id="IPR002878">
    <property type="entry name" value="ChsH2_C"/>
</dbReference>
<dbReference type="Gene3D" id="6.10.30.10">
    <property type="match status" value="1"/>
</dbReference>
<accession>G4RNT9</accession>
<dbReference type="PATRIC" id="fig|768679.9.peg.583"/>
<keyword evidence="3" id="KW-0238">DNA-binding</keyword>
<protein>
    <submittedName>
        <fullName evidence="3">Predicted DNA-binding protein, Zn-ribbon domain</fullName>
    </submittedName>
</protein>
<dbReference type="InterPro" id="IPR052513">
    <property type="entry name" value="Thioester_dehydratase-like"/>
</dbReference>
<dbReference type="GeneID" id="11263569"/>
<evidence type="ECO:0000259" key="1">
    <source>
        <dbReference type="Pfam" id="PF01796"/>
    </source>
</evidence>
<proteinExistence type="predicted"/>
<dbReference type="PaxDb" id="768679-TTX_0568"/>
<gene>
    <name evidence="3" type="ordered locus">TTX_0568</name>
</gene>
<dbReference type="eggNOG" id="arCOG01287">
    <property type="taxonomic scope" value="Archaea"/>
</dbReference>
<keyword evidence="4" id="KW-1185">Reference proteome</keyword>
<dbReference type="RefSeq" id="WP_014126490.1">
    <property type="nucleotide sequence ID" value="NC_016070.1"/>
</dbReference>
<dbReference type="Proteomes" id="UP000002654">
    <property type="component" value="Chromosome"/>
</dbReference>
<dbReference type="AlphaFoldDB" id="G4RNT9"/>
<feature type="domain" description="ChsH2 C-terminal OB-fold" evidence="1">
    <location>
        <begin position="79"/>
        <end position="156"/>
    </location>
</feature>
<dbReference type="InterPro" id="IPR012340">
    <property type="entry name" value="NA-bd_OB-fold"/>
</dbReference>
<reference evidence="3 4" key="1">
    <citation type="journal article" date="2011" name="PLoS ONE">
        <title>The complete genome sequence of Thermoproteus tenax: a physiologically versatile member of the Crenarchaeota.</title>
        <authorList>
            <person name="Siebers B."/>
            <person name="Zaparty M."/>
            <person name="Raddatz G."/>
            <person name="Tjaden B."/>
            <person name="Albers S.V."/>
            <person name="Bell S.D."/>
            <person name="Blombach F."/>
            <person name="Kletzin A."/>
            <person name="Kyrpides N."/>
            <person name="Lanz C."/>
            <person name="Plagens A."/>
            <person name="Rampp M."/>
            <person name="Rosinus A."/>
            <person name="von Jan M."/>
            <person name="Makarova K.S."/>
            <person name="Klenk H.P."/>
            <person name="Schuster S.C."/>
            <person name="Hensel R."/>
        </authorList>
    </citation>
    <scope>NUCLEOTIDE SEQUENCE [LARGE SCALE GENOMIC DNA]</scope>
    <source>
        <strain evidence="4">ATCC 35583 / DSM 2078 / JCM 9277 / NBRC 100435 / Kra 1</strain>
    </source>
</reference>
<sequence>MSKPKNPRGTAYEELDFPAFEFPVVGKARYNYTAGWALGRFLAGLKEGKILGTVCKKCGRVFVPPRMYCSYCFREVDDWVEASPEGTIVTVVASYVEATRARAVEPKIVGVIKLDVPGYKFDDHFFPGLLHYICGATDEDVKSMRLFGARVRARFKPEQQRTGSITDIECFEVVRT</sequence>
<dbReference type="HOGENOM" id="CLU_119412_2_0_2"/>
<dbReference type="EMBL" id="FN869859">
    <property type="protein sequence ID" value="CCC81233.1"/>
    <property type="molecule type" value="Genomic_DNA"/>
</dbReference>
<dbReference type="PANTHER" id="PTHR34075">
    <property type="entry name" value="BLR3430 PROTEIN"/>
    <property type="match status" value="1"/>
</dbReference>
<evidence type="ECO:0000259" key="2">
    <source>
        <dbReference type="Pfam" id="PF12172"/>
    </source>
</evidence>
<dbReference type="Pfam" id="PF12172">
    <property type="entry name" value="zf-ChsH2"/>
    <property type="match status" value="1"/>
</dbReference>
<dbReference type="OrthoDB" id="9573at2157"/>
<evidence type="ECO:0000313" key="3">
    <source>
        <dbReference type="EMBL" id="CCC81233.1"/>
    </source>
</evidence>
<organism evidence="3 4">
    <name type="scientific">Thermoproteus tenax (strain ATCC 35583 / DSM 2078 / JCM 9277 / NBRC 100435 / Kra 1)</name>
    <dbReference type="NCBI Taxonomy" id="768679"/>
    <lineage>
        <taxon>Archaea</taxon>
        <taxon>Thermoproteota</taxon>
        <taxon>Thermoprotei</taxon>
        <taxon>Thermoproteales</taxon>
        <taxon>Thermoproteaceae</taxon>
        <taxon>Thermoproteus</taxon>
    </lineage>
</organism>
<dbReference type="GO" id="GO:0003677">
    <property type="term" value="F:DNA binding"/>
    <property type="evidence" value="ECO:0007669"/>
    <property type="project" value="UniProtKB-KW"/>
</dbReference>
<dbReference type="SUPFAM" id="SSF50249">
    <property type="entry name" value="Nucleic acid-binding proteins"/>
    <property type="match status" value="1"/>
</dbReference>
<feature type="domain" description="ChsH2 rubredoxin-like zinc ribbon" evidence="2">
    <location>
        <begin position="43"/>
        <end position="75"/>
    </location>
</feature>
<evidence type="ECO:0000313" key="4">
    <source>
        <dbReference type="Proteomes" id="UP000002654"/>
    </source>
</evidence>
<dbReference type="PANTHER" id="PTHR34075:SF4">
    <property type="entry name" value="DUF35 DOMAIN-CONTAINING PROTEIN"/>
    <property type="match status" value="1"/>
</dbReference>